<dbReference type="Proteomes" id="UP000006253">
    <property type="component" value="Unassembled WGS sequence"/>
</dbReference>
<reference evidence="8 9" key="1">
    <citation type="submission" date="2012-10" db="EMBL/GenBank/DDBJ databases">
        <authorList>
            <person name="Harkins D.M."/>
            <person name="Durkin A.S."/>
            <person name="Brinkac L.M."/>
            <person name="Selengut J.D."/>
            <person name="Sanka R."/>
            <person name="DePew J."/>
            <person name="Purushe J."/>
            <person name="Peacock S.J."/>
            <person name="Thaipadungpanit J."/>
            <person name="Wuthiekanun V.W."/>
            <person name="Day N.P."/>
            <person name="Vinetz J.M."/>
            <person name="Sutton G.G."/>
            <person name="Nelson W.C."/>
            <person name="Fouts D.E."/>
        </authorList>
    </citation>
    <scope>NUCLEOTIDE SEQUENCE [LARGE SCALE GENOMIC DNA]</scope>
    <source>
        <strain evidence="8 9">H1</strain>
    </source>
</reference>
<feature type="transmembrane region" description="Helical" evidence="6">
    <location>
        <begin position="72"/>
        <end position="91"/>
    </location>
</feature>
<keyword evidence="5 6" id="KW-0472">Membrane</keyword>
<gene>
    <name evidence="8" type="ORF">LEP1GSC081_0856</name>
</gene>
<keyword evidence="2" id="KW-1003">Cell membrane</keyword>
<dbReference type="InterPro" id="IPR010920">
    <property type="entry name" value="LSM_dom_sf"/>
</dbReference>
<dbReference type="SUPFAM" id="SSF50182">
    <property type="entry name" value="Sm-like ribonucleoproteins"/>
    <property type="match status" value="1"/>
</dbReference>
<evidence type="ECO:0000256" key="1">
    <source>
        <dbReference type="ARBA" id="ARBA00004651"/>
    </source>
</evidence>
<dbReference type="RefSeq" id="WP_004766570.1">
    <property type="nucleotide sequence ID" value="NZ_AHMY02000056.1"/>
</dbReference>
<dbReference type="Gene3D" id="2.30.30.60">
    <property type="match status" value="1"/>
</dbReference>
<organism evidence="8 9">
    <name type="scientific">Leptospira kirschneri str. H1</name>
    <dbReference type="NCBI Taxonomy" id="1049966"/>
    <lineage>
        <taxon>Bacteria</taxon>
        <taxon>Pseudomonadati</taxon>
        <taxon>Spirochaetota</taxon>
        <taxon>Spirochaetia</taxon>
        <taxon>Leptospirales</taxon>
        <taxon>Leptospiraceae</taxon>
        <taxon>Leptospira</taxon>
    </lineage>
</organism>
<accession>A0A0E2BBA5</accession>
<evidence type="ECO:0000313" key="8">
    <source>
        <dbReference type="EMBL" id="EKO14402.1"/>
    </source>
</evidence>
<dbReference type="AlphaFoldDB" id="A0A0E2BBA5"/>
<feature type="domain" description="Mechanosensitive ion channel MscS" evidence="7">
    <location>
        <begin position="108"/>
        <end position="146"/>
    </location>
</feature>
<keyword evidence="3 6" id="KW-0812">Transmembrane</keyword>
<dbReference type="InterPro" id="IPR011066">
    <property type="entry name" value="MscS_channel_C_sf"/>
</dbReference>
<comment type="caution">
    <text evidence="8">The sequence shown here is derived from an EMBL/GenBank/DDBJ whole genome shotgun (WGS) entry which is preliminary data.</text>
</comment>
<proteinExistence type="predicted"/>
<evidence type="ECO:0000256" key="6">
    <source>
        <dbReference type="SAM" id="Phobius"/>
    </source>
</evidence>
<evidence type="ECO:0000259" key="7">
    <source>
        <dbReference type="Pfam" id="PF00924"/>
    </source>
</evidence>
<protein>
    <submittedName>
        <fullName evidence="8">Transporter, small conductance mechanosensitive ion channel MscS family protein</fullName>
    </submittedName>
</protein>
<keyword evidence="4 6" id="KW-1133">Transmembrane helix</keyword>
<dbReference type="PANTHER" id="PTHR30566:SF5">
    <property type="entry name" value="MECHANOSENSITIVE ION CHANNEL PROTEIN 1, MITOCHONDRIAL-RELATED"/>
    <property type="match status" value="1"/>
</dbReference>
<sequence>MEFVVDFFQGINPFVLLKTKERSLSEELILIVYFIIFLILSYKVIIIVLDFFKPTVDVTSRYNRRKMARMSFVVLGLVILLPVVFSGLSYLPTVMGLAGAGIVISLKDITLNFVGWFFIHGSNGFEVGDRIEIEGVRGDVINIGMNRFTLMEISSDPKSDQSTNRLVHFPNHFVILRQVIVVKDKMNYVWDEMRIKIPYDSDFEKAEELLNGIIRNNAIIDQGTIDYTLRELSKNYLVRLGKTSPIVYLSLEEGGILFSLRYLTHVRGRRDMKTKISHQILKEFKQFPGIRIL</sequence>
<dbReference type="InterPro" id="IPR006685">
    <property type="entry name" value="MscS_channel_2nd"/>
</dbReference>
<dbReference type="Pfam" id="PF00924">
    <property type="entry name" value="MS_channel_2nd"/>
    <property type="match status" value="1"/>
</dbReference>
<evidence type="ECO:0000256" key="5">
    <source>
        <dbReference type="ARBA" id="ARBA00023136"/>
    </source>
</evidence>
<evidence type="ECO:0000256" key="4">
    <source>
        <dbReference type="ARBA" id="ARBA00022989"/>
    </source>
</evidence>
<dbReference type="GO" id="GO:0005886">
    <property type="term" value="C:plasma membrane"/>
    <property type="evidence" value="ECO:0007669"/>
    <property type="project" value="UniProtKB-SubCell"/>
</dbReference>
<dbReference type="InterPro" id="IPR023408">
    <property type="entry name" value="MscS_beta-dom_sf"/>
</dbReference>
<dbReference type="SUPFAM" id="SSF82689">
    <property type="entry name" value="Mechanosensitive channel protein MscS (YggB), C-terminal domain"/>
    <property type="match status" value="1"/>
</dbReference>
<dbReference type="PANTHER" id="PTHR30566">
    <property type="entry name" value="YNAI-RELATED MECHANOSENSITIVE ION CHANNEL"/>
    <property type="match status" value="1"/>
</dbReference>
<dbReference type="Gene3D" id="3.30.70.100">
    <property type="match status" value="1"/>
</dbReference>
<dbReference type="GO" id="GO:0008381">
    <property type="term" value="F:mechanosensitive monoatomic ion channel activity"/>
    <property type="evidence" value="ECO:0007669"/>
    <property type="project" value="UniProtKB-ARBA"/>
</dbReference>
<evidence type="ECO:0000256" key="2">
    <source>
        <dbReference type="ARBA" id="ARBA00022475"/>
    </source>
</evidence>
<evidence type="ECO:0000256" key="3">
    <source>
        <dbReference type="ARBA" id="ARBA00022692"/>
    </source>
</evidence>
<name>A0A0E2BBA5_9LEPT</name>
<dbReference type="EMBL" id="AHMY02000056">
    <property type="protein sequence ID" value="EKO14402.1"/>
    <property type="molecule type" value="Genomic_DNA"/>
</dbReference>
<evidence type="ECO:0000313" key="9">
    <source>
        <dbReference type="Proteomes" id="UP000006253"/>
    </source>
</evidence>
<feature type="transmembrane region" description="Helical" evidence="6">
    <location>
        <begin position="28"/>
        <end position="52"/>
    </location>
</feature>
<comment type="subcellular location">
    <subcellularLocation>
        <location evidence="1">Cell membrane</location>
        <topology evidence="1">Multi-pass membrane protein</topology>
    </subcellularLocation>
</comment>